<dbReference type="OrthoDB" id="9801102at2"/>
<dbReference type="Pfam" id="PF05015">
    <property type="entry name" value="HigB-like_toxin"/>
    <property type="match status" value="1"/>
</dbReference>
<dbReference type="RefSeq" id="WP_126398162.1">
    <property type="nucleotide sequence ID" value="NZ_AP018907.1"/>
</dbReference>
<dbReference type="PANTHER" id="PTHR40266:SF2">
    <property type="entry name" value="TOXIN HIGB-1"/>
    <property type="match status" value="1"/>
</dbReference>
<evidence type="ECO:0008006" key="3">
    <source>
        <dbReference type="Google" id="ProtNLM"/>
    </source>
</evidence>
<dbReference type="PANTHER" id="PTHR40266">
    <property type="entry name" value="TOXIN HIGB-1"/>
    <property type="match status" value="1"/>
</dbReference>
<gene>
    <name evidence="1" type="ORF">BLTE_09960</name>
</gene>
<evidence type="ECO:0000313" key="2">
    <source>
        <dbReference type="Proteomes" id="UP000266934"/>
    </source>
</evidence>
<proteinExistence type="predicted"/>
<accession>A0A348FYC8</accession>
<protein>
    <recommendedName>
        <fullName evidence="3">Plasmid maintenance system killer protein</fullName>
    </recommendedName>
</protein>
<name>A0A348FYC8_9HYPH</name>
<dbReference type="Proteomes" id="UP000266934">
    <property type="component" value="Chromosome"/>
</dbReference>
<organism evidence="1 2">
    <name type="scientific">Blastochloris tepida</name>
    <dbReference type="NCBI Taxonomy" id="2233851"/>
    <lineage>
        <taxon>Bacteria</taxon>
        <taxon>Pseudomonadati</taxon>
        <taxon>Pseudomonadota</taxon>
        <taxon>Alphaproteobacteria</taxon>
        <taxon>Hyphomicrobiales</taxon>
        <taxon>Blastochloridaceae</taxon>
        <taxon>Blastochloris</taxon>
    </lineage>
</organism>
<dbReference type="SUPFAM" id="SSF143011">
    <property type="entry name" value="RelE-like"/>
    <property type="match status" value="1"/>
</dbReference>
<dbReference type="Gene3D" id="3.30.2310.20">
    <property type="entry name" value="RelE-like"/>
    <property type="match status" value="1"/>
</dbReference>
<dbReference type="EMBL" id="AP018907">
    <property type="protein sequence ID" value="BBF92311.1"/>
    <property type="molecule type" value="Genomic_DNA"/>
</dbReference>
<evidence type="ECO:0000313" key="1">
    <source>
        <dbReference type="EMBL" id="BBF92311.1"/>
    </source>
</evidence>
<dbReference type="AlphaFoldDB" id="A0A348FYC8"/>
<keyword evidence="2" id="KW-1185">Reference proteome</keyword>
<reference evidence="1 2" key="1">
    <citation type="submission" date="2018-08" db="EMBL/GenBank/DDBJ databases">
        <title>Complete genome sequencing of Blastochloris tepida GI.</title>
        <authorList>
            <person name="Tsukatani Y."/>
            <person name="Mori H."/>
        </authorList>
    </citation>
    <scope>NUCLEOTIDE SEQUENCE [LARGE SCALE GENOMIC DNA]</scope>
    <source>
        <strain evidence="1 2">GI</strain>
    </source>
</reference>
<dbReference type="InterPro" id="IPR035093">
    <property type="entry name" value="RelE/ParE_toxin_dom_sf"/>
</dbReference>
<sequence>MIRSFRSKGLERFAATGDVSKLSVQNPARLRRILLALDAANRPEQLNIPGLRFHALKGGEKGRYALDASGNWRITFGWDGEDAIDVDLEDYH</sequence>
<dbReference type="KEGG" id="blag:BLTE_09960"/>
<dbReference type="InterPro" id="IPR007711">
    <property type="entry name" value="HigB-1"/>
</dbReference>